<reference evidence="2 3" key="1">
    <citation type="submission" date="2019-06" db="EMBL/GenBank/DDBJ databases">
        <title>Sequencing the genomes of 1000 actinobacteria strains.</title>
        <authorList>
            <person name="Klenk H.-P."/>
        </authorList>
    </citation>
    <scope>NUCLEOTIDE SEQUENCE [LARGE SCALE GENOMIC DNA]</scope>
    <source>
        <strain evidence="2 3">DSM 26477</strain>
    </source>
</reference>
<protein>
    <submittedName>
        <fullName evidence="2">Uncharacterized protein</fullName>
    </submittedName>
</protein>
<feature type="transmembrane region" description="Helical" evidence="1">
    <location>
        <begin position="78"/>
        <end position="99"/>
    </location>
</feature>
<feature type="transmembrane region" description="Helical" evidence="1">
    <location>
        <begin position="165"/>
        <end position="188"/>
    </location>
</feature>
<keyword evidence="1" id="KW-0812">Transmembrane</keyword>
<proteinExistence type="predicted"/>
<evidence type="ECO:0000313" key="3">
    <source>
        <dbReference type="Proteomes" id="UP000317998"/>
    </source>
</evidence>
<accession>A0A542YEQ0</accession>
<dbReference type="Proteomes" id="UP000317998">
    <property type="component" value="Unassembled WGS sequence"/>
</dbReference>
<sequence>MSTLQDPVEKTVAGRPGGVWILDLGRAVPALGAGLAITFMQDHSATVGSLVFGIFALASGVVLAAFGGRALAPGATRTVIIIQGIVTAMLGGAGITFGTGAGVTPGGLSEFLLLLTVFAAITGFLELYAGLRSRDSAIGRDWLTVGGFTAIAALVFLIIPPDPILATGLFGAYAVLVGVYHVIAGLSLRWAQTSTKKGEATA</sequence>
<keyword evidence="1" id="KW-0472">Membrane</keyword>
<gene>
    <name evidence="2" type="ORF">FB562_2097</name>
</gene>
<feature type="transmembrane region" description="Helical" evidence="1">
    <location>
        <begin position="45"/>
        <end position="66"/>
    </location>
</feature>
<dbReference type="RefSeq" id="WP_141881231.1">
    <property type="nucleotide sequence ID" value="NZ_VFOM01000002.1"/>
</dbReference>
<evidence type="ECO:0000256" key="1">
    <source>
        <dbReference type="SAM" id="Phobius"/>
    </source>
</evidence>
<organism evidence="2 3">
    <name type="scientific">Homoserinimonas aerilata</name>
    <dbReference type="NCBI Taxonomy" id="1162970"/>
    <lineage>
        <taxon>Bacteria</taxon>
        <taxon>Bacillati</taxon>
        <taxon>Actinomycetota</taxon>
        <taxon>Actinomycetes</taxon>
        <taxon>Micrococcales</taxon>
        <taxon>Microbacteriaceae</taxon>
        <taxon>Homoserinimonas</taxon>
    </lineage>
</organism>
<name>A0A542YEQ0_9MICO</name>
<keyword evidence="1" id="KW-1133">Transmembrane helix</keyword>
<evidence type="ECO:0000313" key="2">
    <source>
        <dbReference type="EMBL" id="TQL46573.1"/>
    </source>
</evidence>
<dbReference type="OrthoDB" id="5126240at2"/>
<feature type="transmembrane region" description="Helical" evidence="1">
    <location>
        <begin position="142"/>
        <end position="159"/>
    </location>
</feature>
<comment type="caution">
    <text evidence="2">The sequence shown here is derived from an EMBL/GenBank/DDBJ whole genome shotgun (WGS) entry which is preliminary data.</text>
</comment>
<dbReference type="EMBL" id="VFOM01000002">
    <property type="protein sequence ID" value="TQL46573.1"/>
    <property type="molecule type" value="Genomic_DNA"/>
</dbReference>
<feature type="transmembrane region" description="Helical" evidence="1">
    <location>
        <begin position="111"/>
        <end position="130"/>
    </location>
</feature>
<dbReference type="AlphaFoldDB" id="A0A542YEQ0"/>
<keyword evidence="3" id="KW-1185">Reference proteome</keyword>